<organism evidence="3 4">
    <name type="scientific">Novosphingobium aerophilum</name>
    <dbReference type="NCBI Taxonomy" id="2839843"/>
    <lineage>
        <taxon>Bacteria</taxon>
        <taxon>Pseudomonadati</taxon>
        <taxon>Pseudomonadota</taxon>
        <taxon>Alphaproteobacteria</taxon>
        <taxon>Sphingomonadales</taxon>
        <taxon>Sphingomonadaceae</taxon>
        <taxon>Novosphingobium</taxon>
    </lineage>
</organism>
<dbReference type="SUPFAM" id="SSF56925">
    <property type="entry name" value="OMPA-like"/>
    <property type="match status" value="1"/>
</dbReference>
<dbReference type="PROSITE" id="PS51257">
    <property type="entry name" value="PROKAR_LIPOPROTEIN"/>
    <property type="match status" value="1"/>
</dbReference>
<evidence type="ECO:0000313" key="4">
    <source>
        <dbReference type="Proteomes" id="UP000520156"/>
    </source>
</evidence>
<dbReference type="Pfam" id="PF01298">
    <property type="entry name" value="TbpB_B_D"/>
    <property type="match status" value="1"/>
</dbReference>
<dbReference type="AlphaFoldDB" id="A0A7X1KCJ9"/>
<evidence type="ECO:0000313" key="3">
    <source>
        <dbReference type="EMBL" id="MBC2652354.1"/>
    </source>
</evidence>
<keyword evidence="4" id="KW-1185">Reference proteome</keyword>
<dbReference type="EMBL" id="JACLAU010000018">
    <property type="protein sequence ID" value="MBC2652354.1"/>
    <property type="molecule type" value="Genomic_DNA"/>
</dbReference>
<proteinExistence type="predicted"/>
<comment type="caution">
    <text evidence="3">The sequence shown here is derived from an EMBL/GenBank/DDBJ whole genome shotgun (WGS) entry which is preliminary data.</text>
</comment>
<feature type="chain" id="PRO_5031446560" evidence="1">
    <location>
        <begin position="21"/>
        <end position="310"/>
    </location>
</feature>
<protein>
    <submittedName>
        <fullName evidence="3">Transferrin-binding protein-like solute binding protein</fullName>
    </submittedName>
</protein>
<keyword evidence="1" id="KW-0732">Signal</keyword>
<gene>
    <name evidence="3" type="ORF">H7F49_11620</name>
</gene>
<dbReference type="Proteomes" id="UP000520156">
    <property type="component" value="Unassembled WGS sequence"/>
</dbReference>
<dbReference type="RefSeq" id="WP_185683768.1">
    <property type="nucleotide sequence ID" value="NZ_JACLAU010000018.1"/>
</dbReference>
<sequence length="310" mass="30530">MRFSKFLTIISACAALSACGDGGSGSAVVSTPTPTPTPTTPAFTNFASVAANTPTLVNGTTKEGTLSVNSLGGIPSANVSGGTDGTGSVNFTVNANRQITALTVTGAQSNVSFDQTSSAASVFVGTTAIATALSNSTGSNQAIYIDPYAVGFNYQSFGAWGTGLVAGSTGKYGAISAGATTAAASVPTTGTATFRGYAAAIFTNPNGDAFRYGANAAFSVNFANRSVALSTSGDVVTNINTNVAYNWTTPMSGTMTYAAGSNTFSGTLTTSTLTGIGTGSFYGPAATELGGTFVLRGAAGAMVGGFGGKQ</sequence>
<dbReference type="InterPro" id="IPR011250">
    <property type="entry name" value="OMP/PagP_B-barrel"/>
</dbReference>
<dbReference type="Gene3D" id="2.40.160.90">
    <property type="match status" value="1"/>
</dbReference>
<feature type="domain" description="Transferrin-binding protein B C-lobe/N-lobe beta-barrel" evidence="2">
    <location>
        <begin position="186"/>
        <end position="310"/>
    </location>
</feature>
<accession>A0A7X1KCJ9</accession>
<evidence type="ECO:0000256" key="1">
    <source>
        <dbReference type="SAM" id="SignalP"/>
    </source>
</evidence>
<reference evidence="3 4" key="1">
    <citation type="submission" date="2020-08" db="EMBL/GenBank/DDBJ databases">
        <title>The genome sequence of Novosphingobium flavum 4Y4.</title>
        <authorList>
            <person name="Liu Y."/>
        </authorList>
    </citation>
    <scope>NUCLEOTIDE SEQUENCE [LARGE SCALE GENOMIC DNA]</scope>
    <source>
        <strain evidence="3 4">4Y4</strain>
    </source>
</reference>
<feature type="signal peptide" evidence="1">
    <location>
        <begin position="1"/>
        <end position="20"/>
    </location>
</feature>
<dbReference type="InterPro" id="IPR001677">
    <property type="entry name" value="TbpB_B_D"/>
</dbReference>
<name>A0A7X1KCJ9_9SPHN</name>
<evidence type="ECO:0000259" key="2">
    <source>
        <dbReference type="Pfam" id="PF01298"/>
    </source>
</evidence>